<sequence>MITEPHKRIPARGLLAWRISGTIHSVFPLLLSGGIIALAILFDWPIWVIGAALMFFSAYAYFVITVIPALRWKRWRYEVRENEIELKRGIFVIKRTLVPMIRVQHVDTRQGPILRKYRLATVTISTAATVHEIPALDVEEAEELRFFISQLARVADDDV</sequence>
<proteinExistence type="predicted"/>
<evidence type="ECO:0000256" key="1">
    <source>
        <dbReference type="SAM" id="Phobius"/>
    </source>
</evidence>
<dbReference type="Pfam" id="PF03703">
    <property type="entry name" value="bPH_2"/>
    <property type="match status" value="1"/>
</dbReference>
<evidence type="ECO:0000313" key="3">
    <source>
        <dbReference type="EMBL" id="PWW20085.1"/>
    </source>
</evidence>
<dbReference type="PANTHER" id="PTHR34473">
    <property type="entry name" value="UPF0699 TRANSMEMBRANE PROTEIN YDBS"/>
    <property type="match status" value="1"/>
</dbReference>
<feature type="transmembrane region" description="Helical" evidence="1">
    <location>
        <begin position="48"/>
        <end position="70"/>
    </location>
</feature>
<dbReference type="RefSeq" id="WP_110067272.1">
    <property type="nucleotide sequence ID" value="NZ_QGTW01000017.1"/>
</dbReference>
<keyword evidence="1" id="KW-0812">Transmembrane</keyword>
<evidence type="ECO:0000259" key="2">
    <source>
        <dbReference type="Pfam" id="PF03703"/>
    </source>
</evidence>
<dbReference type="EMBL" id="QGTW01000017">
    <property type="protein sequence ID" value="PWW20085.1"/>
    <property type="molecule type" value="Genomic_DNA"/>
</dbReference>
<dbReference type="AlphaFoldDB" id="A0A2V2ZJF7"/>
<dbReference type="InterPro" id="IPR005182">
    <property type="entry name" value="YdbS-like_PH"/>
</dbReference>
<keyword evidence="1" id="KW-1133">Transmembrane helix</keyword>
<dbReference type="PANTHER" id="PTHR34473:SF2">
    <property type="entry name" value="UPF0699 TRANSMEMBRANE PROTEIN YDBT"/>
    <property type="match status" value="1"/>
</dbReference>
<dbReference type="Proteomes" id="UP000247150">
    <property type="component" value="Unassembled WGS sequence"/>
</dbReference>
<keyword evidence="1" id="KW-0472">Membrane</keyword>
<name>A0A2V2ZJF7_9BACI</name>
<protein>
    <recommendedName>
        <fullName evidence="2">YdbS-like PH domain-containing protein</fullName>
    </recommendedName>
</protein>
<evidence type="ECO:0000313" key="4">
    <source>
        <dbReference type="Proteomes" id="UP000247150"/>
    </source>
</evidence>
<reference evidence="3 4" key="1">
    <citation type="submission" date="2018-05" db="EMBL/GenBank/DDBJ databases">
        <title>Freshwater and sediment microbial communities from various areas in North America, analyzing microbe dynamics in response to fracking.</title>
        <authorList>
            <person name="Lamendella R."/>
        </authorList>
    </citation>
    <scope>NUCLEOTIDE SEQUENCE [LARGE SCALE GENOMIC DNA]</scope>
    <source>
        <strain evidence="3 4">15_TX</strain>
    </source>
</reference>
<feature type="domain" description="YdbS-like PH" evidence="2">
    <location>
        <begin position="72"/>
        <end position="145"/>
    </location>
</feature>
<dbReference type="OrthoDB" id="1750577at2"/>
<organism evidence="3 4">
    <name type="scientific">Cytobacillus oceanisediminis</name>
    <dbReference type="NCBI Taxonomy" id="665099"/>
    <lineage>
        <taxon>Bacteria</taxon>
        <taxon>Bacillati</taxon>
        <taxon>Bacillota</taxon>
        <taxon>Bacilli</taxon>
        <taxon>Bacillales</taxon>
        <taxon>Bacillaceae</taxon>
        <taxon>Cytobacillus</taxon>
    </lineage>
</organism>
<comment type="caution">
    <text evidence="3">The sequence shown here is derived from an EMBL/GenBank/DDBJ whole genome shotgun (WGS) entry which is preliminary data.</text>
</comment>
<gene>
    <name evidence="3" type="ORF">DFO73_11788</name>
</gene>
<feature type="transmembrane region" description="Helical" evidence="1">
    <location>
        <begin position="21"/>
        <end position="42"/>
    </location>
</feature>
<accession>A0A2V2ZJF7</accession>